<reference evidence="10" key="1">
    <citation type="journal article" date="2006" name="PLoS Biol.">
        <title>Macronuclear genome sequence of the ciliate Tetrahymena thermophila, a model eukaryote.</title>
        <authorList>
            <person name="Eisen J.A."/>
            <person name="Coyne R.S."/>
            <person name="Wu M."/>
            <person name="Wu D."/>
            <person name="Thiagarajan M."/>
            <person name="Wortman J.R."/>
            <person name="Badger J.H."/>
            <person name="Ren Q."/>
            <person name="Amedeo P."/>
            <person name="Jones K.M."/>
            <person name="Tallon L.J."/>
            <person name="Delcher A.L."/>
            <person name="Salzberg S.L."/>
            <person name="Silva J.C."/>
            <person name="Haas B.J."/>
            <person name="Majoros W.H."/>
            <person name="Farzad M."/>
            <person name="Carlton J.M."/>
            <person name="Smith R.K. Jr."/>
            <person name="Garg J."/>
            <person name="Pearlman R.E."/>
            <person name="Karrer K.M."/>
            <person name="Sun L."/>
            <person name="Manning G."/>
            <person name="Elde N.C."/>
            <person name="Turkewitz A.P."/>
            <person name="Asai D.J."/>
            <person name="Wilkes D.E."/>
            <person name="Wang Y."/>
            <person name="Cai H."/>
            <person name="Collins K."/>
            <person name="Stewart B.A."/>
            <person name="Lee S.R."/>
            <person name="Wilamowska K."/>
            <person name="Weinberg Z."/>
            <person name="Ruzzo W.L."/>
            <person name="Wloga D."/>
            <person name="Gaertig J."/>
            <person name="Frankel J."/>
            <person name="Tsao C.-C."/>
            <person name="Gorovsky M.A."/>
            <person name="Keeling P.J."/>
            <person name="Waller R.F."/>
            <person name="Patron N.J."/>
            <person name="Cherry J.M."/>
            <person name="Stover N.A."/>
            <person name="Krieger C.J."/>
            <person name="del Toro C."/>
            <person name="Ryder H.F."/>
            <person name="Williamson S.C."/>
            <person name="Barbeau R.A."/>
            <person name="Hamilton E.P."/>
            <person name="Orias E."/>
        </authorList>
    </citation>
    <scope>NUCLEOTIDE SEQUENCE [LARGE SCALE GENOMIC DNA]</scope>
    <source>
        <strain evidence="10">SB210</strain>
    </source>
</reference>
<proteinExistence type="predicted"/>
<dbReference type="Proteomes" id="UP000009168">
    <property type="component" value="Unassembled WGS sequence"/>
</dbReference>
<dbReference type="PROSITE" id="PS50011">
    <property type="entry name" value="PROTEIN_KINASE_DOM"/>
    <property type="match status" value="1"/>
</dbReference>
<feature type="region of interest" description="Disordered" evidence="7">
    <location>
        <begin position="396"/>
        <end position="424"/>
    </location>
</feature>
<dbReference type="GO" id="GO:0004674">
    <property type="term" value="F:protein serine/threonine kinase activity"/>
    <property type="evidence" value="ECO:0007669"/>
    <property type="project" value="UniProtKB-KW"/>
</dbReference>
<dbReference type="InterPro" id="IPR000719">
    <property type="entry name" value="Prot_kinase_dom"/>
</dbReference>
<accession>Q22CG6</accession>
<dbReference type="InterPro" id="IPR008271">
    <property type="entry name" value="Ser/Thr_kinase_AS"/>
</dbReference>
<name>Q22CG6_TETTS</name>
<dbReference type="EMBL" id="GG662530">
    <property type="protein sequence ID" value="EAR82963.2"/>
    <property type="molecule type" value="Genomic_DNA"/>
</dbReference>
<feature type="coiled-coil region" evidence="6">
    <location>
        <begin position="323"/>
        <end position="350"/>
    </location>
</feature>
<dbReference type="eggNOG" id="KOG0615">
    <property type="taxonomic scope" value="Eukaryota"/>
</dbReference>
<evidence type="ECO:0000256" key="3">
    <source>
        <dbReference type="ARBA" id="ARBA00022741"/>
    </source>
</evidence>
<dbReference type="RefSeq" id="XP_001030626.2">
    <property type="nucleotide sequence ID" value="XM_001030626.2"/>
</dbReference>
<protein>
    <submittedName>
        <fullName evidence="9">Transmembrane amino acid transporter protein</fullName>
    </submittedName>
</protein>
<keyword evidence="10" id="KW-1185">Reference proteome</keyword>
<keyword evidence="2" id="KW-0808">Transferase</keyword>
<keyword evidence="5" id="KW-0067">ATP-binding</keyword>
<evidence type="ECO:0000256" key="5">
    <source>
        <dbReference type="ARBA" id="ARBA00022840"/>
    </source>
</evidence>
<organism evidence="9 10">
    <name type="scientific">Tetrahymena thermophila (strain SB210)</name>
    <dbReference type="NCBI Taxonomy" id="312017"/>
    <lineage>
        <taxon>Eukaryota</taxon>
        <taxon>Sar</taxon>
        <taxon>Alveolata</taxon>
        <taxon>Ciliophora</taxon>
        <taxon>Intramacronucleata</taxon>
        <taxon>Oligohymenophorea</taxon>
        <taxon>Hymenostomatida</taxon>
        <taxon>Tetrahymenina</taxon>
        <taxon>Tetrahymenidae</taxon>
        <taxon>Tetrahymena</taxon>
    </lineage>
</organism>
<dbReference type="Gene3D" id="1.10.510.10">
    <property type="entry name" value="Transferase(Phosphotransferase) domain 1"/>
    <property type="match status" value="1"/>
</dbReference>
<evidence type="ECO:0000256" key="4">
    <source>
        <dbReference type="ARBA" id="ARBA00022777"/>
    </source>
</evidence>
<keyword evidence="4" id="KW-0418">Kinase</keyword>
<dbReference type="GO" id="GO:0005524">
    <property type="term" value="F:ATP binding"/>
    <property type="evidence" value="ECO:0007669"/>
    <property type="project" value="UniProtKB-KW"/>
</dbReference>
<keyword evidence="9" id="KW-0472">Membrane</keyword>
<dbReference type="PANTHER" id="PTHR24349">
    <property type="entry name" value="SERINE/THREONINE-PROTEIN KINASE"/>
    <property type="match status" value="1"/>
</dbReference>
<dbReference type="Pfam" id="PF00069">
    <property type="entry name" value="Pkinase"/>
    <property type="match status" value="1"/>
</dbReference>
<evidence type="ECO:0000313" key="10">
    <source>
        <dbReference type="Proteomes" id="UP000009168"/>
    </source>
</evidence>
<dbReference type="InterPro" id="IPR011009">
    <property type="entry name" value="Kinase-like_dom_sf"/>
</dbReference>
<dbReference type="SMART" id="SM00220">
    <property type="entry name" value="S_TKc"/>
    <property type="match status" value="1"/>
</dbReference>
<dbReference type="HOGENOM" id="CLU_273699_0_0_1"/>
<evidence type="ECO:0000256" key="6">
    <source>
        <dbReference type="SAM" id="Coils"/>
    </source>
</evidence>
<evidence type="ECO:0000256" key="2">
    <source>
        <dbReference type="ARBA" id="ARBA00022679"/>
    </source>
</evidence>
<dbReference type="SUPFAM" id="SSF56112">
    <property type="entry name" value="Protein kinase-like (PK-like)"/>
    <property type="match status" value="1"/>
</dbReference>
<sequence length="785" mass="91632">MADSLEFQHLRNNPKYVKEFAFYVKSDFIGRGRIANGGVYCYKYSNKEYAVKIYTEKKSESFTHILREISILDRINNVIKSDSIIRFHGFYFEILGNSIQFYIIMDKADGTLTEFIQQKYRFKMTELLEITNQFIITFAELEGNGIAHRDIKTDNILYIRNSENKIMIKITDFSEGKLVDNEQTHNTLVGNAEHLSPELYYMYRRGETDIKYNPFKNDVYGIGVLLCQLASCEYRPSRKEEAKVDPYKNDKGPCDDLWNLRLQQTKQYYLENSDNVSKSIIEQYFIIIKEMISYNPKQRPRFYQIMYQWMAIYSLKIISIEQENKYIQQITSLEEKIQKLELNNKKISINGANDYSMFRRQSEMSQFDQSDISAEDMKCNSNFNLDNLHAIKEITSPQESENESSQSSDSQSSISDNENSLKDVQGSNSIQKNQENYQMADQIDQDQTIKKIDLKSVNTHQIQNSQSSSYFSSEMSTPEYSGNRISAFNSPSFRYLFQDSDTNIQSLDGKKKEITIIKNRTDLKQINKNTQVIQLNELSDIIKNELIQSADQLKYLVFHLHSKKSNLQQISFILSSFGHTLIFLNLNIGSWQNMKDEDVKVLCEGIQKQQILQVIYLFLWEWGMENPEISDKSLEEIGNMFVNLKTLVKIKLGLDRWGLENKKITDSGLQYLLQSLEQLKGLQVLDLSLTSFSKKNPNITNKSLQNLGDFITKCSYIQKLSLTMKRWDNENQFINVKNLKTMLDQISQKAANLNTIFISLKQWNISEYIKQQFKSMIKPNFNLEL</sequence>
<evidence type="ECO:0000256" key="1">
    <source>
        <dbReference type="ARBA" id="ARBA00022527"/>
    </source>
</evidence>
<dbReference type="InParanoid" id="Q22CG6"/>
<feature type="compositionally biased region" description="Low complexity" evidence="7">
    <location>
        <begin position="396"/>
        <end position="418"/>
    </location>
</feature>
<evidence type="ECO:0000313" key="9">
    <source>
        <dbReference type="EMBL" id="EAR82963.2"/>
    </source>
</evidence>
<dbReference type="KEGG" id="tet:TTHERM_01044420"/>
<gene>
    <name evidence="9" type="ORF">TTHERM_01044420</name>
</gene>
<dbReference type="PROSITE" id="PS00108">
    <property type="entry name" value="PROTEIN_KINASE_ST"/>
    <property type="match status" value="1"/>
</dbReference>
<dbReference type="InterPro" id="IPR032675">
    <property type="entry name" value="LRR_dom_sf"/>
</dbReference>
<evidence type="ECO:0000259" key="8">
    <source>
        <dbReference type="PROSITE" id="PS50011"/>
    </source>
</evidence>
<dbReference type="OrthoDB" id="69842at2759"/>
<dbReference type="InterPro" id="IPR050205">
    <property type="entry name" value="CDPK_Ser/Thr_kinases"/>
</dbReference>
<dbReference type="STRING" id="312017.Q22CG6"/>
<keyword evidence="6" id="KW-0175">Coiled coil</keyword>
<keyword evidence="3" id="KW-0547">Nucleotide-binding</keyword>
<dbReference type="GeneID" id="7842163"/>
<dbReference type="AlphaFoldDB" id="Q22CG6"/>
<dbReference type="CDD" id="cd00180">
    <property type="entry name" value="PKc"/>
    <property type="match status" value="1"/>
</dbReference>
<dbReference type="Gene3D" id="3.30.200.20">
    <property type="entry name" value="Phosphorylase Kinase, domain 1"/>
    <property type="match status" value="1"/>
</dbReference>
<keyword evidence="1" id="KW-0723">Serine/threonine-protein kinase</keyword>
<dbReference type="eggNOG" id="KOG1305">
    <property type="taxonomic scope" value="Eukaryota"/>
</dbReference>
<dbReference type="Gene3D" id="3.80.10.10">
    <property type="entry name" value="Ribonuclease Inhibitor"/>
    <property type="match status" value="1"/>
</dbReference>
<evidence type="ECO:0000256" key="7">
    <source>
        <dbReference type="SAM" id="MobiDB-lite"/>
    </source>
</evidence>
<keyword evidence="9" id="KW-0812">Transmembrane</keyword>
<feature type="domain" description="Protein kinase" evidence="8">
    <location>
        <begin position="23"/>
        <end position="310"/>
    </location>
</feature>
<dbReference type="SUPFAM" id="SSF52047">
    <property type="entry name" value="RNI-like"/>
    <property type="match status" value="1"/>
</dbReference>